<dbReference type="GO" id="GO:0003677">
    <property type="term" value="F:DNA binding"/>
    <property type="evidence" value="ECO:0007669"/>
    <property type="project" value="UniProtKB-KW"/>
</dbReference>
<feature type="modified residue" description="4-aspartylphosphate" evidence="2">
    <location>
        <position position="56"/>
    </location>
</feature>
<dbReference type="Proteomes" id="UP001155882">
    <property type="component" value="Unassembled WGS sequence"/>
</dbReference>
<dbReference type="EMBL" id="NOWC01000001">
    <property type="protein sequence ID" value="OZS76440.1"/>
    <property type="molecule type" value="Genomic_DNA"/>
</dbReference>
<dbReference type="GO" id="GO:0006355">
    <property type="term" value="P:regulation of DNA-templated transcription"/>
    <property type="evidence" value="ECO:0007669"/>
    <property type="project" value="InterPro"/>
</dbReference>
<dbReference type="GeneID" id="92274710"/>
<evidence type="ECO:0000256" key="2">
    <source>
        <dbReference type="PROSITE-ProRule" id="PRU00169"/>
    </source>
</evidence>
<dbReference type="EMBL" id="JAHWLI010000058">
    <property type="protein sequence ID" value="MBW3117931.1"/>
    <property type="molecule type" value="Genomic_DNA"/>
</dbReference>
<dbReference type="SMART" id="SM00448">
    <property type="entry name" value="REC"/>
    <property type="match status" value="1"/>
</dbReference>
<organism evidence="8 9">
    <name type="scientific">Providencia rettgeri</name>
    <dbReference type="NCBI Taxonomy" id="587"/>
    <lineage>
        <taxon>Bacteria</taxon>
        <taxon>Pseudomonadati</taxon>
        <taxon>Pseudomonadota</taxon>
        <taxon>Gammaproteobacteria</taxon>
        <taxon>Enterobacterales</taxon>
        <taxon>Morganellaceae</taxon>
        <taxon>Providencia</taxon>
    </lineage>
</organism>
<dbReference type="Pfam" id="PF00196">
    <property type="entry name" value="GerE"/>
    <property type="match status" value="1"/>
</dbReference>
<evidence type="ECO:0000313" key="7">
    <source>
        <dbReference type="EMBL" id="MDI9091554.1"/>
    </source>
</evidence>
<feature type="domain" description="Response regulatory" evidence="4">
    <location>
        <begin position="5"/>
        <end position="121"/>
    </location>
</feature>
<feature type="domain" description="HTH luxR-type" evidence="3">
    <location>
        <begin position="141"/>
        <end position="206"/>
    </location>
</feature>
<dbReference type="SUPFAM" id="SSF46894">
    <property type="entry name" value="C-terminal effector domain of the bipartite response regulators"/>
    <property type="match status" value="1"/>
</dbReference>
<evidence type="ECO:0000313" key="9">
    <source>
        <dbReference type="Proteomes" id="UP000216001"/>
    </source>
</evidence>
<reference evidence="7" key="4">
    <citation type="submission" date="2022-10" db="EMBL/GenBank/DDBJ databases">
        <title>Bacterial isolates recovered from the One Health project in Brazil.</title>
        <authorList>
            <person name="Valiatti T.B."/>
            <person name="Santos F."/>
            <person name="Cayo R."/>
            <person name="Gales A.C."/>
        </authorList>
    </citation>
    <scope>NUCLEOTIDE SEQUENCE</scope>
    <source>
        <strain evidence="7">PVR188</strain>
    </source>
</reference>
<dbReference type="Proteomes" id="UP000834611">
    <property type="component" value="Unassembled WGS sequence"/>
</dbReference>
<keyword evidence="2" id="KW-0597">Phosphoprotein</keyword>
<reference evidence="6" key="3">
    <citation type="submission" date="2021-07" db="EMBL/GenBank/DDBJ databases">
        <authorList>
            <person name="Stanton E."/>
        </authorList>
    </citation>
    <scope>NUCLEOTIDE SEQUENCE</scope>
    <source>
        <strain evidence="6">2021EL-01139</strain>
    </source>
</reference>
<evidence type="ECO:0000313" key="8">
    <source>
        <dbReference type="EMBL" id="OZS76440.1"/>
    </source>
</evidence>
<reference evidence="8 9" key="1">
    <citation type="submission" date="2017-07" db="EMBL/GenBank/DDBJ databases">
        <title>blaIMP-27 on transferable plasmids in Proteus mirabilis and Providencia rettgeri.</title>
        <authorList>
            <person name="Potter R."/>
        </authorList>
    </citation>
    <scope>NUCLEOTIDE SEQUENCE [LARGE SCALE GENOMIC DNA]</scope>
    <source>
        <strain evidence="8 9">PR1</strain>
    </source>
</reference>
<comment type="caution">
    <text evidence="8">The sequence shown here is derived from an EMBL/GenBank/DDBJ whole genome shotgun (WGS) entry which is preliminary data.</text>
</comment>
<evidence type="ECO:0000313" key="6">
    <source>
        <dbReference type="EMBL" id="MBW3117931.1"/>
    </source>
</evidence>
<dbReference type="Proteomes" id="UP001159001">
    <property type="component" value="Unassembled WGS sequence"/>
</dbReference>
<dbReference type="InterPro" id="IPR000792">
    <property type="entry name" value="Tscrpt_reg_LuxR_C"/>
</dbReference>
<dbReference type="CDD" id="cd06170">
    <property type="entry name" value="LuxR_C_like"/>
    <property type="match status" value="1"/>
</dbReference>
<dbReference type="EMBL" id="CAHPSF010000002">
    <property type="protein sequence ID" value="CAB5678189.1"/>
    <property type="molecule type" value="Genomic_DNA"/>
</dbReference>
<dbReference type="SMART" id="SM00421">
    <property type="entry name" value="HTH_LUXR"/>
    <property type="match status" value="1"/>
</dbReference>
<protein>
    <submittedName>
        <fullName evidence="8">DNA-binding response regulator</fullName>
    </submittedName>
    <submittedName>
        <fullName evidence="6">LuxR C-terminal-related transcriptional regulator</fullName>
    </submittedName>
    <submittedName>
        <fullName evidence="5">Nitrate/nitrite response regulator protein narL</fullName>
    </submittedName>
</protein>
<name>A0A264VYN2_PRORE</name>
<dbReference type="PRINTS" id="PR00038">
    <property type="entry name" value="HTHLUXR"/>
</dbReference>
<dbReference type="AlphaFoldDB" id="A0A264VYN2"/>
<dbReference type="Gene3D" id="3.40.50.2300">
    <property type="match status" value="1"/>
</dbReference>
<dbReference type="SUPFAM" id="SSF52172">
    <property type="entry name" value="CheY-like"/>
    <property type="match status" value="1"/>
</dbReference>
<dbReference type="InterPro" id="IPR016032">
    <property type="entry name" value="Sig_transdc_resp-reg_C-effctor"/>
</dbReference>
<dbReference type="InterPro" id="IPR001789">
    <property type="entry name" value="Sig_transdc_resp-reg_receiver"/>
</dbReference>
<dbReference type="PROSITE" id="PS50110">
    <property type="entry name" value="RESPONSE_REGULATORY"/>
    <property type="match status" value="1"/>
</dbReference>
<dbReference type="RefSeq" id="WP_036957668.1">
    <property type="nucleotide sequence ID" value="NZ_ABDWLN020000005.1"/>
</dbReference>
<dbReference type="STRING" id="587.RB151_024410"/>
<evidence type="ECO:0000259" key="3">
    <source>
        <dbReference type="PROSITE" id="PS50043"/>
    </source>
</evidence>
<dbReference type="GO" id="GO:0000160">
    <property type="term" value="P:phosphorelay signal transduction system"/>
    <property type="evidence" value="ECO:0007669"/>
    <property type="project" value="InterPro"/>
</dbReference>
<evidence type="ECO:0000313" key="5">
    <source>
        <dbReference type="EMBL" id="CAB5678189.1"/>
    </source>
</evidence>
<accession>A0A264VYN2</accession>
<dbReference type="PROSITE" id="PS50043">
    <property type="entry name" value="HTH_LUXR_2"/>
    <property type="match status" value="1"/>
</dbReference>
<dbReference type="EMBL" id="JAOWIN010000001">
    <property type="protein sequence ID" value="MDI9091554.1"/>
    <property type="molecule type" value="Genomic_DNA"/>
</dbReference>
<gene>
    <name evidence="5" type="primary">narL_1</name>
    <name evidence="8" type="ORF">CHI95_01000</name>
    <name evidence="5" type="ORF">GHA_01126</name>
    <name evidence="6" type="ORF">KYI77_15885</name>
    <name evidence="7" type="ORF">OGX73_02840</name>
</gene>
<dbReference type="InterPro" id="IPR011006">
    <property type="entry name" value="CheY-like_superfamily"/>
</dbReference>
<dbReference type="PANTHER" id="PTHR45566">
    <property type="entry name" value="HTH-TYPE TRANSCRIPTIONAL REGULATOR YHJB-RELATED"/>
    <property type="match status" value="1"/>
</dbReference>
<dbReference type="InterPro" id="IPR051015">
    <property type="entry name" value="EvgA-like"/>
</dbReference>
<dbReference type="Proteomes" id="UP000216001">
    <property type="component" value="Unassembled WGS sequence"/>
</dbReference>
<dbReference type="PROSITE" id="PS00622">
    <property type="entry name" value="HTH_LUXR_1"/>
    <property type="match status" value="1"/>
</dbReference>
<reference evidence="5" key="2">
    <citation type="submission" date="2020-05" db="EMBL/GenBank/DDBJ databases">
        <authorList>
            <person name="Delgado-Blas J."/>
        </authorList>
    </citation>
    <scope>NUCLEOTIDE SEQUENCE</scope>
    <source>
        <strain evidence="5">BB1453</strain>
    </source>
</reference>
<dbReference type="PANTHER" id="PTHR45566:SF2">
    <property type="entry name" value="NARL SUBFAMILY"/>
    <property type="match status" value="1"/>
</dbReference>
<dbReference type="Pfam" id="PF00072">
    <property type="entry name" value="Response_reg"/>
    <property type="match status" value="1"/>
</dbReference>
<evidence type="ECO:0000256" key="1">
    <source>
        <dbReference type="ARBA" id="ARBA00023125"/>
    </source>
</evidence>
<keyword evidence="1 8" id="KW-0238">DNA-binding</keyword>
<evidence type="ECO:0000259" key="4">
    <source>
        <dbReference type="PROSITE" id="PS50110"/>
    </source>
</evidence>
<proteinExistence type="predicted"/>
<sequence>MSKYTVMIVDEHPLIRLGLRQLINTDTHFIVTAESSCCYEALSIARQLQPNLIIIDTNIQGIKTFETIRLLRKHCNNSYLLVLSASTIKTDIYGAIDAGAQGYLLKSSELDMLFYSMKKASRGQLVFSEKIYQHLISRHNYNDPLSSLTRRESEILHEMAVGLKNREISNLLFISEETVKVHIRNILKKLRVRSRLEASLIYMRSR</sequence>